<dbReference type="EMBL" id="CAJNOU010002670">
    <property type="protein sequence ID" value="CAF1340068.1"/>
    <property type="molecule type" value="Genomic_DNA"/>
</dbReference>
<dbReference type="Proteomes" id="UP000663823">
    <property type="component" value="Unassembled WGS sequence"/>
</dbReference>
<feature type="transmembrane region" description="Helical" evidence="5">
    <location>
        <begin position="400"/>
        <end position="420"/>
    </location>
</feature>
<dbReference type="InterPro" id="IPR036259">
    <property type="entry name" value="MFS_trans_sf"/>
</dbReference>
<dbReference type="Proteomes" id="UP000663882">
    <property type="component" value="Unassembled WGS sequence"/>
</dbReference>
<dbReference type="GO" id="GO:0016020">
    <property type="term" value="C:membrane"/>
    <property type="evidence" value="ECO:0007669"/>
    <property type="project" value="UniProtKB-SubCell"/>
</dbReference>
<name>A0A818VMA1_9BILA</name>
<feature type="transmembrane region" description="Helical" evidence="5">
    <location>
        <begin position="330"/>
        <end position="348"/>
    </location>
</feature>
<feature type="transmembrane region" description="Helical" evidence="5">
    <location>
        <begin position="426"/>
        <end position="449"/>
    </location>
</feature>
<keyword evidence="2 5" id="KW-0812">Transmembrane</keyword>
<dbReference type="EMBL" id="CAJNOT010004627">
    <property type="protein sequence ID" value="CAF1439355.1"/>
    <property type="molecule type" value="Genomic_DNA"/>
</dbReference>
<comment type="subcellular location">
    <subcellularLocation>
        <location evidence="1">Membrane</location>
        <topology evidence="1">Multi-pass membrane protein</topology>
    </subcellularLocation>
</comment>
<dbReference type="Proteomes" id="UP000663889">
    <property type="component" value="Unassembled WGS sequence"/>
</dbReference>
<gene>
    <name evidence="12" type="ORF">FNK824_LOCUS22950</name>
    <name evidence="13" type="ORF">JBS370_LOCUS31792</name>
    <name evidence="8" type="ORF">JXQ802_LOCUS31532</name>
    <name evidence="11" type="ORF">OTI717_LOCUS13307</name>
    <name evidence="6" type="ORF">PYM288_LOCUS20714</name>
    <name evidence="9" type="ORF">RFH988_LOCUS32168</name>
    <name evidence="7" type="ORF">SEV965_LOCUS28295</name>
    <name evidence="10" type="ORF">ZHD862_LOCUS34746</name>
</gene>
<evidence type="ECO:0000313" key="12">
    <source>
        <dbReference type="EMBL" id="CAF3946109.1"/>
    </source>
</evidence>
<evidence type="ECO:0000313" key="13">
    <source>
        <dbReference type="EMBL" id="CAF4102371.1"/>
    </source>
</evidence>
<dbReference type="InterPro" id="IPR049680">
    <property type="entry name" value="FLVCR1-2_SLC49-like"/>
</dbReference>
<dbReference type="Proteomes" id="UP000663870">
    <property type="component" value="Unassembled WGS sequence"/>
</dbReference>
<dbReference type="Gene3D" id="1.20.1250.20">
    <property type="entry name" value="MFS general substrate transporter like domains"/>
    <property type="match status" value="1"/>
</dbReference>
<evidence type="ECO:0000313" key="8">
    <source>
        <dbReference type="EMBL" id="CAF1340283.1"/>
    </source>
</evidence>
<feature type="transmembrane region" description="Helical" evidence="5">
    <location>
        <begin position="170"/>
        <end position="189"/>
    </location>
</feature>
<evidence type="ECO:0000256" key="3">
    <source>
        <dbReference type="ARBA" id="ARBA00022989"/>
    </source>
</evidence>
<dbReference type="Proteomes" id="UP000663836">
    <property type="component" value="Unassembled WGS sequence"/>
</dbReference>
<dbReference type="EMBL" id="CAJNOO010003649">
    <property type="protein sequence ID" value="CAF1348452.1"/>
    <property type="molecule type" value="Genomic_DNA"/>
</dbReference>
<feature type="transmembrane region" description="Helical" evidence="5">
    <location>
        <begin position="299"/>
        <end position="318"/>
    </location>
</feature>
<reference evidence="11" key="1">
    <citation type="submission" date="2021-02" db="EMBL/GenBank/DDBJ databases">
        <authorList>
            <person name="Nowell W R."/>
        </authorList>
    </citation>
    <scope>NUCLEOTIDE SEQUENCE</scope>
</reference>
<keyword evidence="4 5" id="KW-0472">Membrane</keyword>
<proteinExistence type="predicted"/>
<evidence type="ECO:0000256" key="2">
    <source>
        <dbReference type="ARBA" id="ARBA00022692"/>
    </source>
</evidence>
<accession>A0A818VMA1</accession>
<evidence type="ECO:0000313" key="6">
    <source>
        <dbReference type="EMBL" id="CAF1121287.1"/>
    </source>
</evidence>
<feature type="transmembrane region" description="Helical" evidence="5">
    <location>
        <begin position="137"/>
        <end position="158"/>
    </location>
</feature>
<dbReference type="Proteomes" id="UP000663864">
    <property type="component" value="Unassembled WGS sequence"/>
</dbReference>
<dbReference type="PANTHER" id="PTHR10924">
    <property type="entry name" value="MAJOR FACILITATOR SUPERFAMILY PROTEIN-RELATED"/>
    <property type="match status" value="1"/>
</dbReference>
<dbReference type="Pfam" id="PF07690">
    <property type="entry name" value="MFS_1"/>
    <property type="match status" value="1"/>
</dbReference>
<dbReference type="InterPro" id="IPR011701">
    <property type="entry name" value="MFS"/>
</dbReference>
<dbReference type="EMBL" id="CAJNOL010001342">
    <property type="protein sequence ID" value="CAF1340283.1"/>
    <property type="molecule type" value="Genomic_DNA"/>
</dbReference>
<evidence type="ECO:0000313" key="15">
    <source>
        <dbReference type="Proteomes" id="UP000663870"/>
    </source>
</evidence>
<sequence length="511" mass="57123">MLPVGELMPRVRSYSLPVYKVYRRRFYVLFVFSFLAFNQCLFMLTFSPIYKSAEKHYNIGENTVDLLLAWGPIFFIPCLPLSYLLLNKRNGLRYCIILLSIIELISTIIRIIPSIAISSSNVKYYSISLPFLHVGQILNAVCGPLVMAPVSQLSCLWFDTNERTRATTVAIMAYNAGSTTGFLLGPSIVNSPEKVPNLLYVHVGFALCACILSLIYFPGQPPTPPSPAAELLIRNSTSEIKGNSWRSYIESLRRCFTTRSFVLLVIAGGLIGGTYATWISLFDVILTDDNYYTEKQSGWFGFTTSLAEIIGGLILATIADMPRFHRSFKVFIIISFICYIIFVGWFNLSIKTLFYDKPVLPSSVVTIAFSVGLAGFFQGAASPLTYEMLAEIMYPLPESLSASILVEFINITSLVLLFIAPNRYQVVNFLILIIIGVCIILVSLTRFTYNRRDADIRKRSILVPSDVGSIHETQMNSIRTLSQIDPNIDTVQTNTISPSSFVNPIIDLSDT</sequence>
<dbReference type="Proteomes" id="UP000663854">
    <property type="component" value="Unassembled WGS sequence"/>
</dbReference>
<feature type="transmembrane region" description="Helical" evidence="5">
    <location>
        <begin position="95"/>
        <end position="117"/>
    </location>
</feature>
<keyword evidence="3 5" id="KW-1133">Transmembrane helix</keyword>
<dbReference type="EMBL" id="CAJOAX010001408">
    <property type="protein sequence ID" value="CAF3712972.1"/>
    <property type="molecule type" value="Genomic_DNA"/>
</dbReference>
<evidence type="ECO:0000256" key="4">
    <source>
        <dbReference type="ARBA" id="ARBA00023136"/>
    </source>
</evidence>
<evidence type="ECO:0000313" key="11">
    <source>
        <dbReference type="EMBL" id="CAF3712972.1"/>
    </source>
</evidence>
<feature type="transmembrane region" description="Helical" evidence="5">
    <location>
        <begin position="195"/>
        <end position="217"/>
    </location>
</feature>
<dbReference type="SUPFAM" id="SSF103473">
    <property type="entry name" value="MFS general substrate transporter"/>
    <property type="match status" value="1"/>
</dbReference>
<dbReference type="EMBL" id="CAJNOH010000775">
    <property type="protein sequence ID" value="CAF1121287.1"/>
    <property type="molecule type" value="Genomic_DNA"/>
</dbReference>
<feature type="transmembrane region" description="Helical" evidence="5">
    <location>
        <begin position="26"/>
        <end position="46"/>
    </location>
</feature>
<feature type="transmembrane region" description="Helical" evidence="5">
    <location>
        <begin position="66"/>
        <end position="86"/>
    </location>
</feature>
<dbReference type="PANTHER" id="PTHR10924:SF27">
    <property type="entry name" value="SOLUTE CARRIER FAMILY 49 MEMBER 4"/>
    <property type="match status" value="1"/>
</dbReference>
<dbReference type="EMBL" id="CAJOBD010008043">
    <property type="protein sequence ID" value="CAF4102371.1"/>
    <property type="molecule type" value="Genomic_DNA"/>
</dbReference>
<evidence type="ECO:0000313" key="10">
    <source>
        <dbReference type="EMBL" id="CAF1439355.1"/>
    </source>
</evidence>
<evidence type="ECO:0000313" key="9">
    <source>
        <dbReference type="EMBL" id="CAF1348452.1"/>
    </source>
</evidence>
<evidence type="ECO:0000313" key="14">
    <source>
        <dbReference type="Proteomes" id="UP000663823"/>
    </source>
</evidence>
<comment type="caution">
    <text evidence="11">The sequence shown here is derived from an EMBL/GenBank/DDBJ whole genome shotgun (WGS) entry which is preliminary data.</text>
</comment>
<dbReference type="OrthoDB" id="422206at2759"/>
<dbReference type="Proteomes" id="UP000663874">
    <property type="component" value="Unassembled WGS sequence"/>
</dbReference>
<organism evidence="11 14">
    <name type="scientific">Rotaria sordida</name>
    <dbReference type="NCBI Taxonomy" id="392033"/>
    <lineage>
        <taxon>Eukaryota</taxon>
        <taxon>Metazoa</taxon>
        <taxon>Spiralia</taxon>
        <taxon>Gnathifera</taxon>
        <taxon>Rotifera</taxon>
        <taxon>Eurotatoria</taxon>
        <taxon>Bdelloidea</taxon>
        <taxon>Philodinida</taxon>
        <taxon>Philodinidae</taxon>
        <taxon>Rotaria</taxon>
    </lineage>
</organism>
<evidence type="ECO:0000256" key="1">
    <source>
        <dbReference type="ARBA" id="ARBA00004141"/>
    </source>
</evidence>
<feature type="transmembrane region" description="Helical" evidence="5">
    <location>
        <begin position="261"/>
        <end position="279"/>
    </location>
</feature>
<dbReference type="GO" id="GO:0022857">
    <property type="term" value="F:transmembrane transporter activity"/>
    <property type="evidence" value="ECO:0007669"/>
    <property type="project" value="InterPro"/>
</dbReference>
<keyword evidence="15" id="KW-1185">Reference proteome</keyword>
<protein>
    <recommendedName>
        <fullName evidence="16">Major facilitator superfamily (MFS) profile domain-containing protein</fullName>
    </recommendedName>
</protein>
<dbReference type="EMBL" id="CAJOBE010004759">
    <property type="protein sequence ID" value="CAF3946109.1"/>
    <property type="molecule type" value="Genomic_DNA"/>
</dbReference>
<feature type="transmembrane region" description="Helical" evidence="5">
    <location>
        <begin position="360"/>
        <end position="379"/>
    </location>
</feature>
<evidence type="ECO:0000313" key="7">
    <source>
        <dbReference type="EMBL" id="CAF1340068.1"/>
    </source>
</evidence>
<dbReference type="AlphaFoldDB" id="A0A818VMA1"/>
<evidence type="ECO:0000256" key="5">
    <source>
        <dbReference type="SAM" id="Phobius"/>
    </source>
</evidence>
<evidence type="ECO:0008006" key="16">
    <source>
        <dbReference type="Google" id="ProtNLM"/>
    </source>
</evidence>